<feature type="domain" description="6-phospho-N-acetylmuramidase N-terminal" evidence="2">
    <location>
        <begin position="4"/>
        <end position="239"/>
    </location>
</feature>
<organism evidence="3 4">
    <name type="scientific">Granulicatella seriolae</name>
    <dbReference type="NCBI Taxonomy" id="2967226"/>
    <lineage>
        <taxon>Bacteria</taxon>
        <taxon>Bacillati</taxon>
        <taxon>Bacillota</taxon>
        <taxon>Bacilli</taxon>
        <taxon>Lactobacillales</taxon>
        <taxon>Carnobacteriaceae</taxon>
        <taxon>Granulicatella</taxon>
    </lineage>
</organism>
<name>A0ABT1WQ37_9LACT</name>
<reference evidence="3" key="1">
    <citation type="submission" date="2022-07" db="EMBL/GenBank/DDBJ databases">
        <authorList>
            <person name="Jung M.-Y."/>
            <person name="Lee M."/>
        </authorList>
    </citation>
    <scope>NUCLEOTIDE SEQUENCE</scope>
    <source>
        <strain evidence="3">S8</strain>
    </source>
</reference>
<dbReference type="InterPro" id="IPR008589">
    <property type="entry name" value="MupG"/>
</dbReference>
<dbReference type="Gene3D" id="2.40.100.10">
    <property type="entry name" value="Cyclophilin-like"/>
    <property type="match status" value="1"/>
</dbReference>
<dbReference type="PANTHER" id="PTHR38435">
    <property type="match status" value="1"/>
</dbReference>
<accession>A0ABT1WQ37</accession>
<proteinExistence type="predicted"/>
<dbReference type="InterPro" id="IPR043894">
    <property type="entry name" value="MupG_C"/>
</dbReference>
<sequence length="372" mass="42550">MRKLGVSVYPNHSSVEDIIDYLKRAASYGYSRIFTCLLSVDYENPQKSIDEFKKMTQAAHQLGFEVIGDVNPEVFKAFDLSIQDLSFFKEIGFDGIRLDMGFTGFEEALMTFDPSRLLIELNCSAGNQSLTNILSYQPNKNFLVGCHNFYPHRGTGLSWEHFLNTSRLYKEHNLRTAAFVNSAVADTGPWPVNEGLCTVERHRDWPIDLQARDLWQTNLIDDVIIGNAFASEEELAALAAVDPYCLSLTVELEADVSPVEKEIVLDKLHVNRGDQSEYFLRSSQSRLDYKEHDFVPHNNPPILHPGDVVIDNSLYPRYSGELFVVLHEYVSDGKANLVARIPEEEIFLLENIKPWQKFKLIEKQEDHKEEKK</sequence>
<dbReference type="CDD" id="cd00551">
    <property type="entry name" value="AmyAc_family"/>
    <property type="match status" value="1"/>
</dbReference>
<reference evidence="3" key="3">
    <citation type="journal article" date="2023" name="Microbiol. Resour. Announc.">
        <title>Draft Genome Sequence of Granulicatella sp. Strain S8, Isolated from a Marine Fish, Seriola quinqueradiata.</title>
        <authorList>
            <person name="Lee M."/>
            <person name="Farooq A."/>
            <person name="Jeong J.B."/>
            <person name="Jung M.Y."/>
        </authorList>
    </citation>
    <scope>NUCLEOTIDE SEQUENCE</scope>
    <source>
        <strain evidence="3">S8</strain>
    </source>
</reference>
<dbReference type="SUPFAM" id="SSF50891">
    <property type="entry name" value="Cyclophilin-like"/>
    <property type="match status" value="1"/>
</dbReference>
<comment type="caution">
    <text evidence="3">The sequence shown here is derived from an EMBL/GenBank/DDBJ whole genome shotgun (WGS) entry which is preliminary data.</text>
</comment>
<gene>
    <name evidence="3" type="ORF">NPA36_08855</name>
</gene>
<keyword evidence="4" id="KW-1185">Reference proteome</keyword>
<evidence type="ECO:0000259" key="1">
    <source>
        <dbReference type="Pfam" id="PF05913"/>
    </source>
</evidence>
<dbReference type="Pfam" id="PF19200">
    <property type="entry name" value="MupG_N"/>
    <property type="match status" value="1"/>
</dbReference>
<dbReference type="Proteomes" id="UP001059480">
    <property type="component" value="Unassembled WGS sequence"/>
</dbReference>
<dbReference type="InterPro" id="IPR029000">
    <property type="entry name" value="Cyclophilin-like_dom_sf"/>
</dbReference>
<dbReference type="EMBL" id="JANHNZ010000010">
    <property type="protein sequence ID" value="MCQ9210657.1"/>
    <property type="molecule type" value="Genomic_DNA"/>
</dbReference>
<dbReference type="SUPFAM" id="SSF51445">
    <property type="entry name" value="(Trans)glycosidases"/>
    <property type="match status" value="1"/>
</dbReference>
<dbReference type="InterPro" id="IPR013785">
    <property type="entry name" value="Aldolase_TIM"/>
</dbReference>
<evidence type="ECO:0000313" key="4">
    <source>
        <dbReference type="Proteomes" id="UP001059480"/>
    </source>
</evidence>
<protein>
    <submittedName>
        <fullName evidence="3">MupG family TIM beta-alpha barrel fold protein</fullName>
    </submittedName>
</protein>
<evidence type="ECO:0000259" key="2">
    <source>
        <dbReference type="Pfam" id="PF19200"/>
    </source>
</evidence>
<dbReference type="PANTHER" id="PTHR38435:SF1">
    <property type="entry name" value="DUF871 DOMAIN-CONTAINING PROTEIN"/>
    <property type="match status" value="1"/>
</dbReference>
<dbReference type="InterPro" id="IPR043797">
    <property type="entry name" value="MupG_N"/>
</dbReference>
<dbReference type="InterPro" id="IPR017853">
    <property type="entry name" value="GH"/>
</dbReference>
<dbReference type="Pfam" id="PF05913">
    <property type="entry name" value="MupG_C"/>
    <property type="match status" value="1"/>
</dbReference>
<dbReference type="Gene3D" id="3.20.20.70">
    <property type="entry name" value="Aldolase class I"/>
    <property type="match status" value="1"/>
</dbReference>
<dbReference type="RefSeq" id="WP_256945769.1">
    <property type="nucleotide sequence ID" value="NZ_JANHNZ010000010.1"/>
</dbReference>
<reference evidence="3" key="2">
    <citation type="journal article" date="2023" name="Curr. Microbiol.">
        <title>Granulicatella seriolae sp. nov., a Novel Facultative Anaerobe Isolated from Yellowtail Marine Fish.</title>
        <authorList>
            <person name="Lee M."/>
            <person name="Choi Y.J."/>
            <person name="Farooq A."/>
            <person name="Jeong J.B."/>
            <person name="Jung M.Y."/>
        </authorList>
    </citation>
    <scope>NUCLEOTIDE SEQUENCE</scope>
    <source>
        <strain evidence="3">S8</strain>
    </source>
</reference>
<feature type="domain" description="6-phospho-N-acetylmuramidase C-terminal" evidence="1">
    <location>
        <begin position="247"/>
        <end position="360"/>
    </location>
</feature>
<evidence type="ECO:0000313" key="3">
    <source>
        <dbReference type="EMBL" id="MCQ9210657.1"/>
    </source>
</evidence>